<dbReference type="EMBL" id="LT841358">
    <property type="protein sequence ID" value="SMH70502.1"/>
    <property type="molecule type" value="Genomic_DNA"/>
</dbReference>
<proteinExistence type="predicted"/>
<reference evidence="2" key="1">
    <citation type="submission" date="2017-03" db="EMBL/GenBank/DDBJ databases">
        <authorList>
            <person name="Herbold C."/>
        </authorList>
    </citation>
    <scope>NUCLEOTIDE SEQUENCE [LARGE SCALE GENOMIC DNA]</scope>
</reference>
<sequence>MLKSEPQEKADVRHSLSVCDVMRDNTNEVIMKIEGLLPSYIENFADLQEESLRIARDFFGTCYIAEKEFLDNMGVDQKAIETFDKCFKIITKTTLSEIDMMSSFQKTLVKNTMSAMKSYDDYVKLALSSYAKMLEYVTTMTKT</sequence>
<dbReference type="OrthoDB" id="9885at2157"/>
<dbReference type="RefSeq" id="WP_157926637.1">
    <property type="nucleotide sequence ID" value="NZ_LT841358.1"/>
</dbReference>
<accession>A0A2H1FCK8</accession>
<gene>
    <name evidence="1" type="ORF">NCS_10309</name>
</gene>
<evidence type="ECO:0000313" key="2">
    <source>
        <dbReference type="Proteomes" id="UP000230607"/>
    </source>
</evidence>
<dbReference type="Proteomes" id="UP000230607">
    <property type="component" value="Chromosome 1"/>
</dbReference>
<name>A0A2H1FCK8_9ARCH</name>
<dbReference type="AlphaFoldDB" id="A0A2H1FCK8"/>
<protein>
    <submittedName>
        <fullName evidence="1">Uncharacterized protein</fullName>
    </submittedName>
</protein>
<evidence type="ECO:0000313" key="1">
    <source>
        <dbReference type="EMBL" id="SMH70502.1"/>
    </source>
</evidence>
<organism evidence="1 2">
    <name type="scientific">Candidatus Nitrosotalea okcheonensis</name>
    <dbReference type="NCBI Taxonomy" id="1903276"/>
    <lineage>
        <taxon>Archaea</taxon>
        <taxon>Nitrososphaerota</taxon>
        <taxon>Nitrososphaeria</taxon>
        <taxon>Nitrosotaleales</taxon>
        <taxon>Nitrosotaleaceae</taxon>
        <taxon>Nitrosotalea</taxon>
    </lineage>
</organism>
<keyword evidence="2" id="KW-1185">Reference proteome</keyword>